<reference evidence="4 5" key="1">
    <citation type="submission" date="2020-08" db="EMBL/GenBank/DDBJ databases">
        <title>Genomic Encyclopedia of Type Strains, Phase III (KMG-III): the genomes of soil and plant-associated and newly described type strains.</title>
        <authorList>
            <person name="Whitman W."/>
        </authorList>
    </citation>
    <scope>NUCLEOTIDE SEQUENCE [LARGE SCALE GENOMIC DNA]</scope>
    <source>
        <strain evidence="4 5">CECT 8234</strain>
    </source>
</reference>
<dbReference type="Pfam" id="PF03413">
    <property type="entry name" value="PepSY"/>
    <property type="match status" value="2"/>
</dbReference>
<comment type="caution">
    <text evidence="4">The sequence shown here is derived from an EMBL/GenBank/DDBJ whole genome shotgun (WGS) entry which is preliminary data.</text>
</comment>
<name>A0A7W5G7V4_9BACL</name>
<evidence type="ECO:0000256" key="2">
    <source>
        <dbReference type="SAM" id="SignalP"/>
    </source>
</evidence>
<evidence type="ECO:0000256" key="1">
    <source>
        <dbReference type="SAM" id="MobiDB-lite"/>
    </source>
</evidence>
<feature type="chain" id="PRO_5038392997" evidence="2">
    <location>
        <begin position="26"/>
        <end position="231"/>
    </location>
</feature>
<dbReference type="AlphaFoldDB" id="A0A7W5G7V4"/>
<evidence type="ECO:0000313" key="4">
    <source>
        <dbReference type="EMBL" id="MBB3150354.1"/>
    </source>
</evidence>
<feature type="domain" description="PepSY" evidence="3">
    <location>
        <begin position="33"/>
        <end position="91"/>
    </location>
</feature>
<dbReference type="Gene3D" id="3.10.450.40">
    <property type="match status" value="2"/>
</dbReference>
<feature type="signal peptide" evidence="2">
    <location>
        <begin position="1"/>
        <end position="25"/>
    </location>
</feature>
<dbReference type="RefSeq" id="WP_183558094.1">
    <property type="nucleotide sequence ID" value="NZ_CBCSLB010000001.1"/>
</dbReference>
<feature type="compositionally biased region" description="Acidic residues" evidence="1">
    <location>
        <begin position="191"/>
        <end position="210"/>
    </location>
</feature>
<dbReference type="InterPro" id="IPR025711">
    <property type="entry name" value="PepSY"/>
</dbReference>
<evidence type="ECO:0000313" key="5">
    <source>
        <dbReference type="Proteomes" id="UP000518605"/>
    </source>
</evidence>
<dbReference type="Proteomes" id="UP000518605">
    <property type="component" value="Unassembled WGS sequence"/>
</dbReference>
<feature type="compositionally biased region" description="Acidic residues" evidence="1">
    <location>
        <begin position="220"/>
        <end position="231"/>
    </location>
</feature>
<keyword evidence="2" id="KW-0732">Signal</keyword>
<protein>
    <submittedName>
        <fullName evidence="4">Putative membrane protein YkoI</fullName>
    </submittedName>
</protein>
<keyword evidence="5" id="KW-1185">Reference proteome</keyword>
<evidence type="ECO:0000259" key="3">
    <source>
        <dbReference type="Pfam" id="PF03413"/>
    </source>
</evidence>
<accession>A0A7W5G7V4</accession>
<proteinExistence type="predicted"/>
<organism evidence="4 5">
    <name type="scientific">Paenibacillus endophyticus</name>
    <dbReference type="NCBI Taxonomy" id="1294268"/>
    <lineage>
        <taxon>Bacteria</taxon>
        <taxon>Bacillati</taxon>
        <taxon>Bacillota</taxon>
        <taxon>Bacilli</taxon>
        <taxon>Bacillales</taxon>
        <taxon>Paenibacillaceae</taxon>
        <taxon>Paenibacillus</taxon>
    </lineage>
</organism>
<sequence length="231" mass="24696">MKNKKGWIIGLGLVVALGGTSAVVAAEAASSYISKDKAKQIALLAAPGSVTDIELEHKRNSVYYEVDIDRKDTFQEVDVHVEAVSGKVLSIKNDDDNYTAHVAPAPVANDAAVAAAGEAAASNSTGATSASTKSITKEQAGKLAQQKVKGDIIRVETDWDDGIKKYEVKLKTAAGRAEVDIAAANGKVLDIDYEDDRNDDDDNYDDDNDDHDGHDGHDGQDDDDYDDDDRD</sequence>
<feature type="region of interest" description="Disordered" evidence="1">
    <location>
        <begin position="189"/>
        <end position="231"/>
    </location>
</feature>
<feature type="domain" description="PepSY" evidence="3">
    <location>
        <begin position="135"/>
        <end position="191"/>
    </location>
</feature>
<dbReference type="EMBL" id="JACHXW010000001">
    <property type="protein sequence ID" value="MBB3150354.1"/>
    <property type="molecule type" value="Genomic_DNA"/>
</dbReference>
<gene>
    <name evidence="4" type="ORF">FHS16_000386</name>
</gene>